<dbReference type="InterPro" id="IPR006671">
    <property type="entry name" value="Cyclin_N"/>
</dbReference>
<reference evidence="8" key="1">
    <citation type="journal article" date="2024" name="IScience">
        <title>Strigolactones Initiate the Formation of Haustorium-like Structures in Castilleja.</title>
        <authorList>
            <person name="Buerger M."/>
            <person name="Peterson D."/>
            <person name="Chory J."/>
        </authorList>
    </citation>
    <scope>NUCLEOTIDE SEQUENCE [LARGE SCALE GENOMIC DNA]</scope>
</reference>
<dbReference type="GO" id="GO:0016020">
    <property type="term" value="C:membrane"/>
    <property type="evidence" value="ECO:0007669"/>
    <property type="project" value="UniProtKB-SubCell"/>
</dbReference>
<dbReference type="Gene3D" id="1.10.472.10">
    <property type="entry name" value="Cyclin-like"/>
    <property type="match status" value="1"/>
</dbReference>
<keyword evidence="5" id="KW-0560">Oxidoreductase</keyword>
<dbReference type="PANTHER" id="PTHR43391:SF76">
    <property type="entry name" value="11-BETA-HYDROXYSTEROID DEHYDROGENASE-LIKE 2-RELATED"/>
    <property type="match status" value="1"/>
</dbReference>
<accession>A0ABD3D9G7</accession>
<feature type="domain" description="Cyclin N-terminal" evidence="6">
    <location>
        <begin position="262"/>
        <end position="303"/>
    </location>
</feature>
<name>A0ABD3D9G7_9LAMI</name>
<sequence>MGVAGGCVTVVDWSGFRSTTNGGGCVRGLNGDGRAGFSRRGFHISFLYHGDEPKSTKVYEFRKTILRAVGQSRRVNALSEVAERAYLLGSPRAIPIQTDISKLDDFRRLIEEAINQFGRLDHLVLSAGVTTVSLFEDTFNVTNFSPAMASKTAVVSFFETLQIEFAPDIGITIVTPGLIESEMTKGKFLNKKGEIVFDQDIRDVSYERVVGAYIVRIPFGAKYKYIPKELLWPHVPEFVDGALSHIIQMSKVLGEDIAENEGRAHDYMDSEPDINEKMRAILIDWLVQVHGKFELLPETLYLIFRLFVDAIVSINY</sequence>
<gene>
    <name evidence="7" type="ORF">CASFOL_018502</name>
</gene>
<dbReference type="Gene3D" id="3.40.50.720">
    <property type="entry name" value="NAD(P)-binding Rossmann-like Domain"/>
    <property type="match status" value="1"/>
</dbReference>
<dbReference type="Pfam" id="PF00134">
    <property type="entry name" value="Cyclin_N"/>
    <property type="match status" value="1"/>
</dbReference>
<evidence type="ECO:0000256" key="5">
    <source>
        <dbReference type="ARBA" id="ARBA00023002"/>
    </source>
</evidence>
<organism evidence="7 8">
    <name type="scientific">Castilleja foliolosa</name>
    <dbReference type="NCBI Taxonomy" id="1961234"/>
    <lineage>
        <taxon>Eukaryota</taxon>
        <taxon>Viridiplantae</taxon>
        <taxon>Streptophyta</taxon>
        <taxon>Embryophyta</taxon>
        <taxon>Tracheophyta</taxon>
        <taxon>Spermatophyta</taxon>
        <taxon>Magnoliopsida</taxon>
        <taxon>eudicotyledons</taxon>
        <taxon>Gunneridae</taxon>
        <taxon>Pentapetalae</taxon>
        <taxon>asterids</taxon>
        <taxon>lamiids</taxon>
        <taxon>Lamiales</taxon>
        <taxon>Orobanchaceae</taxon>
        <taxon>Pedicularideae</taxon>
        <taxon>Castillejinae</taxon>
        <taxon>Castilleja</taxon>
    </lineage>
</organism>
<dbReference type="Gene3D" id="3.40.50.2000">
    <property type="entry name" value="Glycogen Phosphorylase B"/>
    <property type="match status" value="1"/>
</dbReference>
<keyword evidence="4" id="KW-0735">Signal-anchor</keyword>
<dbReference type="InterPro" id="IPR002347">
    <property type="entry name" value="SDR_fam"/>
</dbReference>
<evidence type="ECO:0000256" key="1">
    <source>
        <dbReference type="ARBA" id="ARBA00004606"/>
    </source>
</evidence>
<keyword evidence="8" id="KW-1185">Reference proteome</keyword>
<dbReference type="Pfam" id="PF00106">
    <property type="entry name" value="adh_short"/>
    <property type="match status" value="1"/>
</dbReference>
<comment type="similarity">
    <text evidence="2">Belongs to the short-chain dehydrogenases/reductases (SDR) family.</text>
</comment>
<dbReference type="SUPFAM" id="SSF47954">
    <property type="entry name" value="Cyclin-like"/>
    <property type="match status" value="1"/>
</dbReference>
<evidence type="ECO:0000256" key="3">
    <source>
        <dbReference type="ARBA" id="ARBA00022857"/>
    </source>
</evidence>
<dbReference type="InterPro" id="IPR036291">
    <property type="entry name" value="NAD(P)-bd_dom_sf"/>
</dbReference>
<comment type="caution">
    <text evidence="7">The sequence shown here is derived from an EMBL/GenBank/DDBJ whole genome shotgun (WGS) entry which is preliminary data.</text>
</comment>
<evidence type="ECO:0000256" key="4">
    <source>
        <dbReference type="ARBA" id="ARBA00022968"/>
    </source>
</evidence>
<keyword evidence="4" id="KW-0812">Transmembrane</keyword>
<dbReference type="Proteomes" id="UP001632038">
    <property type="component" value="Unassembled WGS sequence"/>
</dbReference>
<comment type="subcellular location">
    <subcellularLocation>
        <location evidence="1">Membrane</location>
        <topology evidence="1">Single-pass type II membrane protein</topology>
    </subcellularLocation>
</comment>
<dbReference type="InterPro" id="IPR036915">
    <property type="entry name" value="Cyclin-like_sf"/>
</dbReference>
<dbReference type="EMBL" id="JAVIJP010000024">
    <property type="protein sequence ID" value="KAL3637631.1"/>
    <property type="molecule type" value="Genomic_DNA"/>
</dbReference>
<dbReference type="AlphaFoldDB" id="A0ABD3D9G7"/>
<proteinExistence type="inferred from homology"/>
<keyword evidence="3" id="KW-0521">NADP</keyword>
<dbReference type="GO" id="GO:0016491">
    <property type="term" value="F:oxidoreductase activity"/>
    <property type="evidence" value="ECO:0007669"/>
    <property type="project" value="UniProtKB-KW"/>
</dbReference>
<evidence type="ECO:0000256" key="2">
    <source>
        <dbReference type="ARBA" id="ARBA00006484"/>
    </source>
</evidence>
<protein>
    <recommendedName>
        <fullName evidence="6">Cyclin N-terminal domain-containing protein</fullName>
    </recommendedName>
</protein>
<dbReference type="SUPFAM" id="SSF51735">
    <property type="entry name" value="NAD(P)-binding Rossmann-fold domains"/>
    <property type="match status" value="1"/>
</dbReference>
<dbReference type="PANTHER" id="PTHR43391">
    <property type="entry name" value="RETINOL DEHYDROGENASE-RELATED"/>
    <property type="match status" value="1"/>
</dbReference>
<evidence type="ECO:0000313" key="8">
    <source>
        <dbReference type="Proteomes" id="UP001632038"/>
    </source>
</evidence>
<evidence type="ECO:0000259" key="6">
    <source>
        <dbReference type="Pfam" id="PF00134"/>
    </source>
</evidence>
<evidence type="ECO:0000313" key="7">
    <source>
        <dbReference type="EMBL" id="KAL3637631.1"/>
    </source>
</evidence>